<evidence type="ECO:0000313" key="2">
    <source>
        <dbReference type="EMBL" id="MUP40685.1"/>
    </source>
</evidence>
<dbReference type="AlphaFoldDB" id="A0A646QI50"/>
<name>A0A646QI50_9MYRI</name>
<sequence length="165" mass="19008">MKIAKEFLILAVLFPIIAHATKAHFYPSNSAQRALLDALFRERNNKRSVQTNYRHLCDIERNLISLNIGDQEFYPPFYTELWCKSTLEAKKNSASSSIQTCETNYHCVQQYGTIYVMKKSNDESCETSSFDPEGCMDGTCWKVEKRENIPNGCECMWPNNELGDK</sequence>
<keyword evidence="1" id="KW-0732">Signal</keyword>
<proteinExistence type="predicted"/>
<dbReference type="EMBL" id="GHBY01000508">
    <property type="protein sequence ID" value="MUP40685.1"/>
    <property type="molecule type" value="Transcribed_RNA"/>
</dbReference>
<evidence type="ECO:0000256" key="1">
    <source>
        <dbReference type="SAM" id="SignalP"/>
    </source>
</evidence>
<feature type="chain" id="PRO_5024953802" evidence="1">
    <location>
        <begin position="24"/>
        <end position="165"/>
    </location>
</feature>
<organism evidence="2">
    <name type="scientific">Hemiscolopendra marginata</name>
    <dbReference type="NCBI Taxonomy" id="943146"/>
    <lineage>
        <taxon>Eukaryota</taxon>
        <taxon>Metazoa</taxon>
        <taxon>Ecdysozoa</taxon>
        <taxon>Arthropoda</taxon>
        <taxon>Myriapoda</taxon>
        <taxon>Chilopoda</taxon>
        <taxon>Pleurostigmophora</taxon>
        <taxon>Scolopendromorpha</taxon>
        <taxon>Scolopendridae</taxon>
        <taxon>Hemiscolopendra</taxon>
    </lineage>
</organism>
<protein>
    <submittedName>
        <fullName evidence="2">Venom protein</fullName>
    </submittedName>
</protein>
<reference evidence="2" key="1">
    <citation type="submission" date="2018-11" db="EMBL/GenBank/DDBJ databases">
        <title>Venom-gland transcriptomics and venom proteomics of the Florida green centipede (Hemiscolopendra marginata) reveal sex-based variation in a centipede venom.</title>
        <authorList>
            <person name="Nystrom G.S."/>
            <person name="Ward M.J."/>
            <person name="Ellsworth S.A."/>
            <person name="Rokyta D.R."/>
        </authorList>
    </citation>
    <scope>NUCLEOTIDE SEQUENCE</scope>
    <source>
        <tissue evidence="2">Venom gland</tissue>
    </source>
</reference>
<feature type="signal peptide" evidence="1">
    <location>
        <begin position="1"/>
        <end position="23"/>
    </location>
</feature>
<accession>A0A646QI50</accession>